<dbReference type="Proteomes" id="UP000541154">
    <property type="component" value="Unassembled WGS sequence"/>
</dbReference>
<evidence type="ECO:0000256" key="7">
    <source>
        <dbReference type="ARBA" id="ARBA00023136"/>
    </source>
</evidence>
<dbReference type="InterPro" id="IPR044669">
    <property type="entry name" value="YneE/VCCN1/2-like"/>
</dbReference>
<dbReference type="InterPro" id="IPR036188">
    <property type="entry name" value="FAD/NAD-bd_sf"/>
</dbReference>
<accession>A0A8H5ZW65</accession>
<keyword evidence="6" id="KW-0406">Ion transport</keyword>
<evidence type="ECO:0000313" key="10">
    <source>
        <dbReference type="EMBL" id="KAF5856362.1"/>
    </source>
</evidence>
<keyword evidence="3" id="KW-1003">Cell membrane</keyword>
<dbReference type="GO" id="GO:0005886">
    <property type="term" value="C:plasma membrane"/>
    <property type="evidence" value="ECO:0007669"/>
    <property type="project" value="UniProtKB-SubCell"/>
</dbReference>
<feature type="region of interest" description="Disordered" evidence="8">
    <location>
        <begin position="1"/>
        <end position="20"/>
    </location>
</feature>
<dbReference type="GO" id="GO:0005254">
    <property type="term" value="F:chloride channel activity"/>
    <property type="evidence" value="ECO:0007669"/>
    <property type="project" value="InterPro"/>
</dbReference>
<dbReference type="PANTHER" id="PTHR33281:SF19">
    <property type="entry name" value="VOLTAGE-DEPENDENT ANION CHANNEL-FORMING PROTEIN YNEE"/>
    <property type="match status" value="1"/>
</dbReference>
<comment type="subcellular location">
    <subcellularLocation>
        <location evidence="1">Cell membrane</location>
        <topology evidence="1">Multi-pass membrane protein</topology>
    </subcellularLocation>
</comment>
<dbReference type="AlphaFoldDB" id="A0A8H5ZW65"/>
<keyword evidence="11" id="KW-1185">Reference proteome</keyword>
<evidence type="ECO:0000256" key="5">
    <source>
        <dbReference type="ARBA" id="ARBA00022989"/>
    </source>
</evidence>
<evidence type="ECO:0000256" key="4">
    <source>
        <dbReference type="ARBA" id="ARBA00022692"/>
    </source>
</evidence>
<keyword evidence="2" id="KW-0813">Transport</keyword>
<evidence type="ECO:0000256" key="3">
    <source>
        <dbReference type="ARBA" id="ARBA00022475"/>
    </source>
</evidence>
<dbReference type="Gene3D" id="3.50.50.60">
    <property type="entry name" value="FAD/NAD(P)-binding domain"/>
    <property type="match status" value="1"/>
</dbReference>
<keyword evidence="4 9" id="KW-0812">Transmembrane</keyword>
<evidence type="ECO:0000256" key="1">
    <source>
        <dbReference type="ARBA" id="ARBA00004651"/>
    </source>
</evidence>
<feature type="transmembrane region" description="Helical" evidence="9">
    <location>
        <begin position="359"/>
        <end position="380"/>
    </location>
</feature>
<comment type="caution">
    <text evidence="10">The sequence shown here is derived from an EMBL/GenBank/DDBJ whole genome shotgun (WGS) entry which is preliminary data.</text>
</comment>
<dbReference type="PANTHER" id="PTHR33281">
    <property type="entry name" value="UPF0187 PROTEIN YNEE"/>
    <property type="match status" value="1"/>
</dbReference>
<organism evidence="10 11">
    <name type="scientific">Petromyces alliaceus</name>
    <name type="common">Aspergillus alliaceus</name>
    <dbReference type="NCBI Taxonomy" id="209559"/>
    <lineage>
        <taxon>Eukaryota</taxon>
        <taxon>Fungi</taxon>
        <taxon>Dikarya</taxon>
        <taxon>Ascomycota</taxon>
        <taxon>Pezizomycotina</taxon>
        <taxon>Eurotiomycetes</taxon>
        <taxon>Eurotiomycetidae</taxon>
        <taxon>Eurotiales</taxon>
        <taxon>Aspergillaceae</taxon>
        <taxon>Aspergillus</taxon>
        <taxon>Aspergillus subgen. Circumdati</taxon>
    </lineage>
</organism>
<evidence type="ECO:0000313" key="11">
    <source>
        <dbReference type="Proteomes" id="UP000541154"/>
    </source>
</evidence>
<gene>
    <name evidence="10" type="ORF">ETB97_007494</name>
</gene>
<dbReference type="SUPFAM" id="SSF51905">
    <property type="entry name" value="FAD/NAD(P)-binding domain"/>
    <property type="match status" value="1"/>
</dbReference>
<evidence type="ECO:0000256" key="8">
    <source>
        <dbReference type="SAM" id="MobiDB-lite"/>
    </source>
</evidence>
<evidence type="ECO:0000256" key="6">
    <source>
        <dbReference type="ARBA" id="ARBA00023065"/>
    </source>
</evidence>
<evidence type="ECO:0000256" key="2">
    <source>
        <dbReference type="ARBA" id="ARBA00022448"/>
    </source>
</evidence>
<dbReference type="Pfam" id="PF25539">
    <property type="entry name" value="Bestrophin_2"/>
    <property type="match status" value="1"/>
</dbReference>
<name>A0A8H5ZW65_PETAA</name>
<sequence length="842" mass="93520">MTTPSGGEPEPVQPTTCPRAVPHVHYKPEHVSQPRQPSPARCFPPRQTFLASLVNPGDTQFAPKRRNTSDLLRYFHGPRDLEKHTKWPIFFRMHGSVLPKLIVPLILVAVWSTVVTIVCRFVYDLGIDNILLTVTGTVVGLALSFQSSTAYERWADGRKYWSLLQQTSRNLARTIWVNTTEREGELGKEDLLEKLTAMNLIVAFAIALKHKLRFEPDIAYDDLGALVGHLDTFAKDAHDPHAISPKKSLWKSLGEYLSLSMAESDPRKYIKRSKKPLGHLPLEILNHLSAYIDQCMANGTLSFNVHQTQAVNGLAILNEIITGTERVLDTPLPTAYTISIAQITWIYILVLPFQLYDTLSWVTIPSSIAAAYIILGLAAIGREIENPFGHDVNDLPLDTYCRHIAVELDLITAMPPPNVADFASHDDNLVLYPLSTAGYPEWKGHSVKEIRSALRAKVIANTSPLSACAGRDAPACLLRWVGRPGWASREALLQVWKFSIGTGKMSQNALRSKEWNTFTSSVTAITSAAPAGTAGVIVWPWNVIENGISCSVYEKARRDRDRNWGNRLVEGQVDRTQDAEAMNGHEEIALRNGSTGERYCTLAFPGVREYNVGRLKALLSEAIDAVTAVFEDDSQAAGTIVIGTDGNSSRVRRAALEPANLADWEPLPVNMVNVTTTYTAEQALYIRSKIHPVADIGIHPKGMYYRLNILDIADSEKPESWIFQLLSTWRISDEDEEVSPEKRLQKFKEMAKDWADPHRNVLPSKDLEQGANNAVKDTAAFVAAMKRVPCQQMSPADAVLEYETEIFKRGRRAVSVSSAQTYAANKWGEMLVALEKAGGNRS</sequence>
<reference evidence="10 11" key="1">
    <citation type="submission" date="2019-04" db="EMBL/GenBank/DDBJ databases">
        <title>Aspergillus burnettii sp. nov., novel species from soil in southeast Queensland.</title>
        <authorList>
            <person name="Gilchrist C.L.M."/>
            <person name="Pitt J.I."/>
            <person name="Lange L."/>
            <person name="Lacey H.J."/>
            <person name="Vuong D."/>
            <person name="Midgley D.J."/>
            <person name="Greenfield P."/>
            <person name="Bradbury M."/>
            <person name="Lacey E."/>
            <person name="Busk P.K."/>
            <person name="Pilgaard B."/>
            <person name="Chooi Y.H."/>
            <person name="Piggott A.M."/>
        </authorList>
    </citation>
    <scope>NUCLEOTIDE SEQUENCE [LARGE SCALE GENOMIC DNA]</scope>
    <source>
        <strain evidence="10 11">FRR 5400</strain>
    </source>
</reference>
<feature type="transmembrane region" description="Helical" evidence="9">
    <location>
        <begin position="129"/>
        <end position="151"/>
    </location>
</feature>
<dbReference type="EMBL" id="SPNV01000325">
    <property type="protein sequence ID" value="KAF5856362.1"/>
    <property type="molecule type" value="Genomic_DNA"/>
</dbReference>
<keyword evidence="7 9" id="KW-0472">Membrane</keyword>
<evidence type="ECO:0000256" key="9">
    <source>
        <dbReference type="SAM" id="Phobius"/>
    </source>
</evidence>
<proteinExistence type="predicted"/>
<feature type="transmembrane region" description="Helical" evidence="9">
    <location>
        <begin position="335"/>
        <end position="353"/>
    </location>
</feature>
<feature type="transmembrane region" description="Helical" evidence="9">
    <location>
        <begin position="101"/>
        <end position="123"/>
    </location>
</feature>
<protein>
    <submittedName>
        <fullName evidence="10">Uncharacterized protein</fullName>
    </submittedName>
</protein>
<keyword evidence="5 9" id="KW-1133">Transmembrane helix</keyword>